<keyword evidence="1" id="KW-1133">Transmembrane helix</keyword>
<dbReference type="eggNOG" id="ENOG5032YXK">
    <property type="taxonomic scope" value="Bacteria"/>
</dbReference>
<feature type="transmembrane region" description="Helical" evidence="1">
    <location>
        <begin position="35"/>
        <end position="55"/>
    </location>
</feature>
<evidence type="ECO:0000313" key="3">
    <source>
        <dbReference type="Proteomes" id="UP000009134"/>
    </source>
</evidence>
<organism evidence="2 3">
    <name type="scientific">Novosphingobium aromaticivorans (strain ATCC 700278 / DSM 12444 / CCUG 56034 / CIP 105152 / NBRC 16084 / F199)</name>
    <dbReference type="NCBI Taxonomy" id="279238"/>
    <lineage>
        <taxon>Bacteria</taxon>
        <taxon>Pseudomonadati</taxon>
        <taxon>Pseudomonadota</taxon>
        <taxon>Alphaproteobacteria</taxon>
        <taxon>Sphingomonadales</taxon>
        <taxon>Sphingomonadaceae</taxon>
        <taxon>Novosphingobium</taxon>
    </lineage>
</organism>
<gene>
    <name evidence="2" type="ordered locus">Saro_3496</name>
</gene>
<reference evidence="2 3" key="1">
    <citation type="submission" date="2007-04" db="EMBL/GenBank/DDBJ databases">
        <title>Complete sequence of plasmid pNL2 of Novosphingobium aromaticivorans DSM 12444.</title>
        <authorList>
            <consortium name="US DOE Joint Genome Institute"/>
            <person name="Copeland A."/>
            <person name="Lucas S."/>
            <person name="Lapidus A."/>
            <person name="Barry K."/>
            <person name="Detter J.C."/>
            <person name="Glavina del Rio T."/>
            <person name="Hammon N."/>
            <person name="Israni S."/>
            <person name="Dalin E."/>
            <person name="Tice H."/>
            <person name="Pitluck S."/>
            <person name="Chertkov O."/>
            <person name="Han C."/>
            <person name="Thomson S."/>
            <person name="Schmutz J."/>
            <person name="Larimer F."/>
            <person name="Land M."/>
            <person name="Kyrpides N."/>
            <person name="Ivanova N."/>
            <person name="Fredrickson J."/>
            <person name="Romine M.F."/>
            <person name="Richardson P."/>
        </authorList>
    </citation>
    <scope>NUCLEOTIDE SEQUENCE [LARGE SCALE GENOMIC DNA]</scope>
    <source>
        <strain evidence="3">ATCC 700278 / DSM 12444 / CCUG 56034 / CIP 105152 / NBRC 16084 / F199</strain>
        <plasmid evidence="2 3">pNL2</plasmid>
    </source>
</reference>
<evidence type="ECO:0008006" key="4">
    <source>
        <dbReference type="Google" id="ProtNLM"/>
    </source>
</evidence>
<dbReference type="KEGG" id="nar:Saro_3496"/>
<sequence>MTESLSSAVYLLCFLTSGMCSVLLARSYARTGVRLLLWSAICFALLAANNLVVIFDMLVFPGTDLRLVRHALALSGILVLLFGFIWERED</sequence>
<dbReference type="Proteomes" id="UP000009134">
    <property type="component" value="Plasmid pNL2"/>
</dbReference>
<feature type="transmembrane region" description="Helical" evidence="1">
    <location>
        <begin position="67"/>
        <end position="86"/>
    </location>
</feature>
<keyword evidence="1" id="KW-0812">Transmembrane</keyword>
<evidence type="ECO:0000256" key="1">
    <source>
        <dbReference type="SAM" id="Phobius"/>
    </source>
</evidence>
<geneLocation type="plasmid" evidence="2 3">
    <name>pNL2</name>
</geneLocation>
<keyword evidence="2" id="KW-0614">Plasmid</keyword>
<evidence type="ECO:0000313" key="2">
    <source>
        <dbReference type="EMBL" id="ABP64356.1"/>
    </source>
</evidence>
<dbReference type="Pfam" id="PF19447">
    <property type="entry name" value="DUF5985"/>
    <property type="match status" value="1"/>
</dbReference>
<accession>A4XEJ5</accession>
<keyword evidence="1" id="KW-0472">Membrane</keyword>
<dbReference type="RefSeq" id="WP_011906743.1">
    <property type="nucleotide sequence ID" value="NC_009427.1"/>
</dbReference>
<name>A4XEJ5_NOVAD</name>
<protein>
    <recommendedName>
        <fullName evidence="4">GGDEF domain-containing protein</fullName>
    </recommendedName>
</protein>
<dbReference type="EMBL" id="CP000677">
    <property type="protein sequence ID" value="ABP64356.1"/>
    <property type="molecule type" value="Genomic_DNA"/>
</dbReference>
<dbReference type="InterPro" id="IPR046027">
    <property type="entry name" value="DUF5985"/>
</dbReference>
<proteinExistence type="predicted"/>
<dbReference type="AlphaFoldDB" id="A4XEJ5"/>
<dbReference type="HOGENOM" id="CLU_2448305_0_0_5"/>
<keyword evidence="3" id="KW-1185">Reference proteome</keyword>